<name>A0A0N7LB52_9BASI</name>
<feature type="region of interest" description="Disordered" evidence="1">
    <location>
        <begin position="1"/>
        <end position="23"/>
    </location>
</feature>
<dbReference type="EMBL" id="CCYA01000270">
    <property type="protein sequence ID" value="CEH18418.1"/>
    <property type="molecule type" value="Genomic_DNA"/>
</dbReference>
<proteinExistence type="predicted"/>
<protein>
    <submittedName>
        <fullName evidence="2">Uncharacterized protein</fullName>
    </submittedName>
</protein>
<evidence type="ECO:0000256" key="1">
    <source>
        <dbReference type="SAM" id="MobiDB-lite"/>
    </source>
</evidence>
<evidence type="ECO:0000313" key="2">
    <source>
        <dbReference type="EMBL" id="CEH18418.1"/>
    </source>
</evidence>
<dbReference type="AlphaFoldDB" id="A0A0N7LB52"/>
<dbReference type="Proteomes" id="UP000054845">
    <property type="component" value="Unassembled WGS sequence"/>
</dbReference>
<keyword evidence="3" id="KW-1185">Reference proteome</keyword>
<evidence type="ECO:0000313" key="3">
    <source>
        <dbReference type="Proteomes" id="UP000054845"/>
    </source>
</evidence>
<reference evidence="2 3" key="1">
    <citation type="submission" date="2014-09" db="EMBL/GenBank/DDBJ databases">
        <authorList>
            <person name="Magalhaes I.L.F."/>
            <person name="Oliveira U."/>
            <person name="Santos F.R."/>
            <person name="Vidigal T.H.D.A."/>
            <person name="Brescovit A.D."/>
            <person name="Santos A.J."/>
        </authorList>
    </citation>
    <scope>NUCLEOTIDE SEQUENCE [LARGE SCALE GENOMIC DNA]</scope>
</reference>
<organism evidence="2 3">
    <name type="scientific">Ceraceosorus bombacis</name>
    <dbReference type="NCBI Taxonomy" id="401625"/>
    <lineage>
        <taxon>Eukaryota</taxon>
        <taxon>Fungi</taxon>
        <taxon>Dikarya</taxon>
        <taxon>Basidiomycota</taxon>
        <taxon>Ustilaginomycotina</taxon>
        <taxon>Exobasidiomycetes</taxon>
        <taxon>Ceraceosorales</taxon>
        <taxon>Ceraceosoraceae</taxon>
        <taxon>Ceraceosorus</taxon>
    </lineage>
</organism>
<sequence>MDGILPKESSYKRKRMQRMGPDLGAKDAKWVQLRTWEEAGGVPNPNSDVIPLCSVLPMSKNKGKAREVAVPNPRQTEGYEPSVDTGWKTG</sequence>
<accession>A0A0N7LB52</accession>
<feature type="region of interest" description="Disordered" evidence="1">
    <location>
        <begin position="62"/>
        <end position="90"/>
    </location>
</feature>